<dbReference type="RefSeq" id="XP_064705797.1">
    <property type="nucleotide sequence ID" value="XM_064846817.1"/>
</dbReference>
<evidence type="ECO:0000313" key="2">
    <source>
        <dbReference type="EMBL" id="KAK5051570.1"/>
    </source>
</evidence>
<dbReference type="GeneID" id="89971416"/>
<proteinExistence type="predicted"/>
<feature type="region of interest" description="Disordered" evidence="1">
    <location>
        <begin position="1"/>
        <end position="45"/>
    </location>
</feature>
<dbReference type="Proteomes" id="UP001358417">
    <property type="component" value="Unassembled WGS sequence"/>
</dbReference>
<protein>
    <recommendedName>
        <fullName evidence="4">BZIP domain-containing protein</fullName>
    </recommendedName>
</protein>
<organism evidence="2 3">
    <name type="scientific">Exophiala bonariae</name>
    <dbReference type="NCBI Taxonomy" id="1690606"/>
    <lineage>
        <taxon>Eukaryota</taxon>
        <taxon>Fungi</taxon>
        <taxon>Dikarya</taxon>
        <taxon>Ascomycota</taxon>
        <taxon>Pezizomycotina</taxon>
        <taxon>Eurotiomycetes</taxon>
        <taxon>Chaetothyriomycetidae</taxon>
        <taxon>Chaetothyriales</taxon>
        <taxon>Herpotrichiellaceae</taxon>
        <taxon>Exophiala</taxon>
    </lineage>
</organism>
<dbReference type="AlphaFoldDB" id="A0AAV9NCV1"/>
<evidence type="ECO:0000256" key="1">
    <source>
        <dbReference type="SAM" id="MobiDB-lite"/>
    </source>
</evidence>
<feature type="compositionally biased region" description="Low complexity" evidence="1">
    <location>
        <begin position="1"/>
        <end position="11"/>
    </location>
</feature>
<comment type="caution">
    <text evidence="2">The sequence shown here is derived from an EMBL/GenBank/DDBJ whole genome shotgun (WGS) entry which is preliminary data.</text>
</comment>
<evidence type="ECO:0008006" key="4">
    <source>
        <dbReference type="Google" id="ProtNLM"/>
    </source>
</evidence>
<evidence type="ECO:0000313" key="3">
    <source>
        <dbReference type="Proteomes" id="UP001358417"/>
    </source>
</evidence>
<name>A0AAV9NCV1_9EURO</name>
<dbReference type="EMBL" id="JAVRRD010000015">
    <property type="protein sequence ID" value="KAK5051570.1"/>
    <property type="molecule type" value="Genomic_DNA"/>
</dbReference>
<reference evidence="2 3" key="1">
    <citation type="submission" date="2023-08" db="EMBL/GenBank/DDBJ databases">
        <title>Black Yeasts Isolated from many extreme environments.</title>
        <authorList>
            <person name="Coleine C."/>
            <person name="Stajich J.E."/>
            <person name="Selbmann L."/>
        </authorList>
    </citation>
    <scope>NUCLEOTIDE SEQUENCE [LARGE SCALE GENOMIC DNA]</scope>
    <source>
        <strain evidence="2 3">CCFEE 5792</strain>
    </source>
</reference>
<keyword evidence="3" id="KW-1185">Reference proteome</keyword>
<sequence>MDSSQSSSSSSGTWASGRRLSRSQRERKRSSDRKRVRKRRAQDATLQSQLAEVTAERDLLRHNMALMSHALNNNPDAHGIPHGQTATEMLYNDPWQEMALGYAYNFPDIPLPARSMNPMTSFVPFPEPNSGVTPASVAHPLLPIETSTPGLAAEHPSLDRYIQDSALSSASNREQASDCQRILGQPVRMARTLTAKDVCTDASLNDDALISGVKDGWAGVEARYGSSFCPLWTAVKALDMRIFGQAGILTRLPCLKMIHSMLLVAMINLPGLRERAVFDKKLTQTNQFWTQLVYQFRLGFPAENDEDDAVSFDETTKRWSFTGLFLHHMYEIREWQMDPKFFDNWPGTYYDIVPLPEIGRSLPLPVMAGSASSPSDYQWQPAVVVGPRTGTRGRSSRAQGRQHHHILPLPVRRGAGKLLESDDEDELEEGCHALPWWS</sequence>
<gene>
    <name evidence="2" type="ORF">LTR84_003222</name>
</gene>
<feature type="compositionally biased region" description="Basic residues" evidence="1">
    <location>
        <begin position="19"/>
        <end position="40"/>
    </location>
</feature>
<accession>A0AAV9NCV1</accession>